<proteinExistence type="predicted"/>
<dbReference type="GO" id="GO:0004335">
    <property type="term" value="F:galactokinase activity"/>
    <property type="evidence" value="ECO:0007669"/>
    <property type="project" value="TreeGrafter"/>
</dbReference>
<dbReference type="InterPro" id="IPR006203">
    <property type="entry name" value="GHMP_knse_ATP-bd_CS"/>
</dbReference>
<evidence type="ECO:0000313" key="7">
    <source>
        <dbReference type="Proteomes" id="UP000030445"/>
    </source>
</evidence>
<dbReference type="eggNOG" id="COG2605">
    <property type="taxonomic scope" value="Bacteria"/>
</dbReference>
<dbReference type="InterPro" id="IPR036554">
    <property type="entry name" value="GHMP_kinase_C_sf"/>
</dbReference>
<dbReference type="GO" id="GO:0005524">
    <property type="term" value="F:ATP binding"/>
    <property type="evidence" value="ECO:0007669"/>
    <property type="project" value="UniProtKB-KW"/>
</dbReference>
<keyword evidence="1" id="KW-0808">Transferase</keyword>
<dbReference type="GO" id="GO:0006012">
    <property type="term" value="P:galactose metabolic process"/>
    <property type="evidence" value="ECO:0007669"/>
    <property type="project" value="TreeGrafter"/>
</dbReference>
<dbReference type="GO" id="GO:0005829">
    <property type="term" value="C:cytosol"/>
    <property type="evidence" value="ECO:0007669"/>
    <property type="project" value="TreeGrafter"/>
</dbReference>
<dbReference type="InterPro" id="IPR006204">
    <property type="entry name" value="GHMP_kinase_N_dom"/>
</dbReference>
<dbReference type="PRINTS" id="PR00960">
    <property type="entry name" value="LMBPPROTEIN"/>
</dbReference>
<dbReference type="OrthoDB" id="9812992at2"/>
<sequence length="325" mass="36140">MNTQTIVSSPLRLSLLGGGTDIPHIINKLNKGKTISASINLFVTVGCTSLPFFKGIKLKYSTTEIVDDIDSIIHPIFKEVLRYFNYDVNNYPGLEIFSTASIPSGNGLGSSAAFTSSLVQCIAKHLRNEVYSKEELLELASSIERNSGNKNIGFQDQISSIWGSFASTVYKPGEIEVEYPSKEWEKGMRDLIERRGLLLKTESRVGLSSDFIAAHLLEKNIKVYEQILNLAEELDITDSRFNEQKLIELLVESSKISKATKVRTRLVEELETSLNNAGAIYTKQLGAGGGGFIFCLFEKEPNEIPPNLKKLMLKPKICRDGLRIL</sequence>
<dbReference type="InterPro" id="IPR001174">
    <property type="entry name" value="HddA/FKP"/>
</dbReference>
<evidence type="ECO:0000256" key="4">
    <source>
        <dbReference type="ARBA" id="ARBA00022840"/>
    </source>
</evidence>
<dbReference type="InterPro" id="IPR020568">
    <property type="entry name" value="Ribosomal_Su5_D2-typ_SF"/>
</dbReference>
<dbReference type="SUPFAM" id="SSF55060">
    <property type="entry name" value="GHMP Kinase, C-terminal domain"/>
    <property type="match status" value="1"/>
</dbReference>
<evidence type="ECO:0000256" key="3">
    <source>
        <dbReference type="ARBA" id="ARBA00022777"/>
    </source>
</evidence>
<dbReference type="Proteomes" id="UP000030445">
    <property type="component" value="Unassembled WGS sequence"/>
</dbReference>
<reference evidence="7" key="1">
    <citation type="journal article" date="2014" name="Sci. Data">
        <title>Genomes of diverse isolates of the marine cyanobacterium Prochlorococcus.</title>
        <authorList>
            <person name="Biller S."/>
            <person name="Berube P."/>
            <person name="Thompson J."/>
            <person name="Kelly L."/>
            <person name="Roggensack S."/>
            <person name="Awad L."/>
            <person name="Roache-Johnson K."/>
            <person name="Ding H."/>
            <person name="Giovannoni S.J."/>
            <person name="Moore L.R."/>
            <person name="Chisholm S.W."/>
        </authorList>
    </citation>
    <scope>NUCLEOTIDE SEQUENCE [LARGE SCALE GENOMIC DNA]</scope>
    <source>
        <strain evidence="7">MIT 9302</strain>
    </source>
</reference>
<keyword evidence="3 6" id="KW-0418">Kinase</keyword>
<evidence type="ECO:0000256" key="2">
    <source>
        <dbReference type="ARBA" id="ARBA00022741"/>
    </source>
</evidence>
<dbReference type="Pfam" id="PF00288">
    <property type="entry name" value="GHMP_kinases_N"/>
    <property type="match status" value="1"/>
</dbReference>
<comment type="caution">
    <text evidence="6">The sequence shown here is derived from an EMBL/GenBank/DDBJ whole genome shotgun (WGS) entry which is preliminary data.</text>
</comment>
<dbReference type="PANTHER" id="PTHR10457">
    <property type="entry name" value="MEVALONATE KINASE/GALACTOKINASE"/>
    <property type="match status" value="1"/>
</dbReference>
<keyword evidence="4" id="KW-0067">ATP-binding</keyword>
<dbReference type="AlphaFoldDB" id="A0A0A2A8S5"/>
<dbReference type="PANTHER" id="PTHR10457:SF7">
    <property type="entry name" value="GALACTOKINASE-RELATED"/>
    <property type="match status" value="1"/>
</dbReference>
<gene>
    <name evidence="6" type="ORF">EU96_1542</name>
</gene>
<keyword evidence="2" id="KW-0547">Nucleotide-binding</keyword>
<accession>A0A0A2A8S5</accession>
<dbReference type="RefSeq" id="WP_032527156.1">
    <property type="nucleotide sequence ID" value="NZ_CP138951.1"/>
</dbReference>
<evidence type="ECO:0000313" key="6">
    <source>
        <dbReference type="EMBL" id="KGF96904.1"/>
    </source>
</evidence>
<feature type="domain" description="GHMP kinase N-terminal" evidence="5">
    <location>
        <begin position="77"/>
        <end position="163"/>
    </location>
</feature>
<evidence type="ECO:0000259" key="5">
    <source>
        <dbReference type="Pfam" id="PF00288"/>
    </source>
</evidence>
<dbReference type="PROSITE" id="PS00627">
    <property type="entry name" value="GHMP_KINASES_ATP"/>
    <property type="match status" value="1"/>
</dbReference>
<protein>
    <submittedName>
        <fullName evidence="6">Putative galactokinase/mevalonate kinase</fullName>
    </submittedName>
</protein>
<dbReference type="EMBL" id="JNAM01000011">
    <property type="protein sequence ID" value="KGF96904.1"/>
    <property type="molecule type" value="Genomic_DNA"/>
</dbReference>
<name>A0A0A2A8S5_PROMR</name>
<dbReference type="STRING" id="74545.EU96_1542"/>
<organism evidence="6 7">
    <name type="scientific">Prochlorococcus marinus str. MIT 9302</name>
    <dbReference type="NCBI Taxonomy" id="74545"/>
    <lineage>
        <taxon>Bacteria</taxon>
        <taxon>Bacillati</taxon>
        <taxon>Cyanobacteriota</taxon>
        <taxon>Cyanophyceae</taxon>
        <taxon>Synechococcales</taxon>
        <taxon>Prochlorococcaceae</taxon>
        <taxon>Prochlorococcus</taxon>
    </lineage>
</organism>
<dbReference type="Gene3D" id="3.30.230.120">
    <property type="match status" value="1"/>
</dbReference>
<evidence type="ECO:0000256" key="1">
    <source>
        <dbReference type="ARBA" id="ARBA00022679"/>
    </source>
</evidence>
<dbReference type="SUPFAM" id="SSF54211">
    <property type="entry name" value="Ribosomal protein S5 domain 2-like"/>
    <property type="match status" value="1"/>
</dbReference>